<dbReference type="PANTHER" id="PTHR33885:SF3">
    <property type="entry name" value="PHAGE SHOCK PROTEIN C"/>
    <property type="match status" value="1"/>
</dbReference>
<accession>A0A6I8MDF9</accession>
<evidence type="ECO:0000313" key="10">
    <source>
        <dbReference type="Proteomes" id="UP000423525"/>
    </source>
</evidence>
<evidence type="ECO:0000256" key="3">
    <source>
        <dbReference type="ARBA" id="ARBA00022692"/>
    </source>
</evidence>
<evidence type="ECO:0000256" key="2">
    <source>
        <dbReference type="ARBA" id="ARBA00022475"/>
    </source>
</evidence>
<evidence type="ECO:0000256" key="4">
    <source>
        <dbReference type="ARBA" id="ARBA00022989"/>
    </source>
</evidence>
<name>A0A6I8MDF9_9CORY</name>
<proteinExistence type="predicted"/>
<dbReference type="InterPro" id="IPR007168">
    <property type="entry name" value="Phageshock_PspC_N"/>
</dbReference>
<comment type="subcellular location">
    <subcellularLocation>
        <location evidence="1">Cell membrane</location>
        <topology evidence="1">Single-pass membrane protein</topology>
    </subcellularLocation>
</comment>
<dbReference type="PANTHER" id="PTHR33885">
    <property type="entry name" value="PHAGE SHOCK PROTEIN C"/>
    <property type="match status" value="1"/>
</dbReference>
<evidence type="ECO:0000256" key="5">
    <source>
        <dbReference type="ARBA" id="ARBA00023136"/>
    </source>
</evidence>
<protein>
    <submittedName>
        <fullName evidence="9">PspC domain-containing protein</fullName>
    </submittedName>
</protein>
<organism evidence="9 10">
    <name type="scientific">Corynebacterium rouxii</name>
    <dbReference type="NCBI Taxonomy" id="2719119"/>
    <lineage>
        <taxon>Bacteria</taxon>
        <taxon>Bacillati</taxon>
        <taxon>Actinomycetota</taxon>
        <taxon>Actinomycetes</taxon>
        <taxon>Mycobacteriales</taxon>
        <taxon>Corynebacteriaceae</taxon>
        <taxon>Corynebacterium</taxon>
    </lineage>
</organism>
<feature type="domain" description="Phage shock protein PspC N-terminal" evidence="7">
    <location>
        <begin position="6"/>
        <end position="61"/>
    </location>
</feature>
<reference evidence="9 10" key="1">
    <citation type="submission" date="2019-11" db="EMBL/GenBank/DDBJ databases">
        <authorList>
            <person name="Brisse S."/>
        </authorList>
    </citation>
    <scope>NUCLEOTIDE SEQUENCE [LARGE SCALE GENOMIC DNA]</scope>
    <source>
        <strain evidence="9">FRC0190</strain>
    </source>
</reference>
<evidence type="ECO:0000256" key="1">
    <source>
        <dbReference type="ARBA" id="ARBA00004162"/>
    </source>
</evidence>
<evidence type="ECO:0000313" key="11">
    <source>
        <dbReference type="Proteomes" id="UP001265983"/>
    </source>
</evidence>
<keyword evidence="5 6" id="KW-0472">Membrane</keyword>
<feature type="transmembrane region" description="Helical" evidence="6">
    <location>
        <begin position="36"/>
        <end position="59"/>
    </location>
</feature>
<reference evidence="8 11" key="2">
    <citation type="submission" date="2023-03" db="EMBL/GenBank/DDBJ databases">
        <title>Whole genome sequence of the first Corynebacterium rouxii strains isolated in Brazil: a recent member of Corynebacterium diphtheriae complex.</title>
        <authorList>
            <person name="Vieira V."/>
            <person name="Ramos J.N."/>
            <person name="Araujo M.R.B."/>
            <person name="Baio P.V."/>
            <person name="Sant'Anna L.O."/>
            <person name="Veras J.F.C."/>
            <person name="Vieira E.M.D."/>
            <person name="Sousa M.A.B."/>
            <person name="Camargo C.H."/>
            <person name="Sacchi C.T."/>
            <person name="Campos K.R."/>
            <person name="Santos M.B.N."/>
            <person name="Bokermann S."/>
            <person name="Alvim L.B."/>
            <person name="Santos L.S."/>
            <person name="Mattos-Guaraldi A.L."/>
        </authorList>
    </citation>
    <scope>NUCLEOTIDE SEQUENCE [LARGE SCALE GENOMIC DNA]</scope>
    <source>
        <strain evidence="8 11">70862</strain>
    </source>
</reference>
<dbReference type="GO" id="GO:0005886">
    <property type="term" value="C:plasma membrane"/>
    <property type="evidence" value="ECO:0007669"/>
    <property type="project" value="UniProtKB-SubCell"/>
</dbReference>
<evidence type="ECO:0000259" key="7">
    <source>
        <dbReference type="Pfam" id="PF04024"/>
    </source>
</evidence>
<dbReference type="RefSeq" id="WP_155871990.1">
    <property type="nucleotide sequence ID" value="NZ_JARUHM010000008.1"/>
</dbReference>
<keyword evidence="4 6" id="KW-1133">Transmembrane helix</keyword>
<gene>
    <name evidence="9" type="ORF">FRC0190_00739</name>
    <name evidence="8" type="ORF">P8T80_04165</name>
</gene>
<dbReference type="KEGG" id="crf:FRC0190_00739"/>
<dbReference type="Pfam" id="PF04024">
    <property type="entry name" value="PspC"/>
    <property type="match status" value="1"/>
</dbReference>
<evidence type="ECO:0000256" key="6">
    <source>
        <dbReference type="SAM" id="Phobius"/>
    </source>
</evidence>
<keyword evidence="2" id="KW-1003">Cell membrane</keyword>
<dbReference type="AlphaFoldDB" id="A0A6I8MDF9"/>
<evidence type="ECO:0000313" key="9">
    <source>
        <dbReference type="EMBL" id="VZH84733.1"/>
    </source>
</evidence>
<dbReference type="Proteomes" id="UP000423525">
    <property type="component" value="Chromosome"/>
</dbReference>
<sequence>MFPQNKWHRSQKNKCIAGVCAGIAEVYETSANTVRIIYVIATLCGVPMVAVYLLQWLIYPKSDK</sequence>
<dbReference type="EMBL" id="LR738855">
    <property type="protein sequence ID" value="VZH84733.1"/>
    <property type="molecule type" value="Genomic_DNA"/>
</dbReference>
<dbReference type="EMBL" id="JARUHM010000008">
    <property type="protein sequence ID" value="MDT9410582.1"/>
    <property type="molecule type" value="Genomic_DNA"/>
</dbReference>
<dbReference type="InterPro" id="IPR052027">
    <property type="entry name" value="PspC"/>
</dbReference>
<dbReference type="Proteomes" id="UP001265983">
    <property type="component" value="Unassembled WGS sequence"/>
</dbReference>
<keyword evidence="3 6" id="KW-0812">Transmembrane</keyword>
<evidence type="ECO:0000313" key="8">
    <source>
        <dbReference type="EMBL" id="MDT9410582.1"/>
    </source>
</evidence>
<keyword evidence="11" id="KW-1185">Reference proteome</keyword>